<keyword evidence="1" id="KW-0813">Transport</keyword>
<protein>
    <submittedName>
        <fullName evidence="7">Uncharacterized protein</fullName>
    </submittedName>
</protein>
<dbReference type="GO" id="GO:0046914">
    <property type="term" value="F:transition metal ion binding"/>
    <property type="evidence" value="ECO:0007669"/>
    <property type="project" value="TreeGrafter"/>
</dbReference>
<gene>
    <name evidence="7" type="ORF">LCGC14_0006790</name>
</gene>
<feature type="domain" description="CzcB-like barrel-sandwich hybrid" evidence="5">
    <location>
        <begin position="198"/>
        <end position="268"/>
    </location>
</feature>
<dbReference type="Pfam" id="PF25973">
    <property type="entry name" value="BSH_CzcB"/>
    <property type="match status" value="1"/>
</dbReference>
<dbReference type="Pfam" id="PF25971">
    <property type="entry name" value="CzcB_N"/>
    <property type="match status" value="1"/>
</dbReference>
<dbReference type="GO" id="GO:0030288">
    <property type="term" value="C:outer membrane-bounded periplasmic space"/>
    <property type="evidence" value="ECO:0007669"/>
    <property type="project" value="TreeGrafter"/>
</dbReference>
<feature type="region of interest" description="Disordered" evidence="2">
    <location>
        <begin position="34"/>
        <end position="56"/>
    </location>
</feature>
<dbReference type="Gene3D" id="2.40.30.170">
    <property type="match status" value="1"/>
</dbReference>
<dbReference type="InterPro" id="IPR058647">
    <property type="entry name" value="BSH_CzcB-like"/>
</dbReference>
<dbReference type="SUPFAM" id="SSF51230">
    <property type="entry name" value="Single hybrid motif"/>
    <property type="match status" value="1"/>
</dbReference>
<dbReference type="EMBL" id="LAZR01000001">
    <property type="protein sequence ID" value="KKO12663.1"/>
    <property type="molecule type" value="Genomic_DNA"/>
</dbReference>
<dbReference type="InterPro" id="IPR051909">
    <property type="entry name" value="MFP_Cation_Efflux"/>
</dbReference>
<dbReference type="GO" id="GO:0060003">
    <property type="term" value="P:copper ion export"/>
    <property type="evidence" value="ECO:0007669"/>
    <property type="project" value="TreeGrafter"/>
</dbReference>
<feature type="domain" description="CzcB-like C-terminal circularly permuted SH3-like" evidence="6">
    <location>
        <begin position="352"/>
        <end position="412"/>
    </location>
</feature>
<dbReference type="InterPro" id="IPR011053">
    <property type="entry name" value="Single_hybrid_motif"/>
</dbReference>
<dbReference type="Gene3D" id="2.40.50.100">
    <property type="match status" value="1"/>
</dbReference>
<dbReference type="InterPro" id="IPR058646">
    <property type="entry name" value="CzcB_N"/>
</dbReference>
<dbReference type="PANTHER" id="PTHR30097:SF4">
    <property type="entry name" value="SLR6042 PROTEIN"/>
    <property type="match status" value="1"/>
</dbReference>
<dbReference type="Pfam" id="PF25975">
    <property type="entry name" value="CzcB_C"/>
    <property type="match status" value="1"/>
</dbReference>
<dbReference type="Pfam" id="PF25954">
    <property type="entry name" value="Beta-barrel_RND_2"/>
    <property type="match status" value="1"/>
</dbReference>
<organism evidence="7">
    <name type="scientific">marine sediment metagenome</name>
    <dbReference type="NCBI Taxonomy" id="412755"/>
    <lineage>
        <taxon>unclassified sequences</taxon>
        <taxon>metagenomes</taxon>
        <taxon>ecological metagenomes</taxon>
    </lineage>
</organism>
<evidence type="ECO:0000313" key="7">
    <source>
        <dbReference type="EMBL" id="KKO12663.1"/>
    </source>
</evidence>
<feature type="domain" description="CusB-like beta-barrel" evidence="3">
    <location>
        <begin position="271"/>
        <end position="344"/>
    </location>
</feature>
<reference evidence="7" key="1">
    <citation type="journal article" date="2015" name="Nature">
        <title>Complex archaea that bridge the gap between prokaryotes and eukaryotes.</title>
        <authorList>
            <person name="Spang A."/>
            <person name="Saw J.H."/>
            <person name="Jorgensen S.L."/>
            <person name="Zaremba-Niedzwiedzka K."/>
            <person name="Martijn J."/>
            <person name="Lind A.E."/>
            <person name="van Eijk R."/>
            <person name="Schleper C."/>
            <person name="Guy L."/>
            <person name="Ettema T.J."/>
        </authorList>
    </citation>
    <scope>NUCLEOTIDE SEQUENCE</scope>
</reference>
<dbReference type="InterPro" id="IPR058649">
    <property type="entry name" value="CzcB_C"/>
</dbReference>
<evidence type="ECO:0000259" key="4">
    <source>
        <dbReference type="Pfam" id="PF25971"/>
    </source>
</evidence>
<dbReference type="AlphaFoldDB" id="A0A0F9WJD4"/>
<comment type="caution">
    <text evidence="7">The sequence shown here is derived from an EMBL/GenBank/DDBJ whole genome shotgun (WGS) entry which is preliminary data.</text>
</comment>
<dbReference type="GO" id="GO:0015679">
    <property type="term" value="P:plasma membrane copper ion transport"/>
    <property type="evidence" value="ECO:0007669"/>
    <property type="project" value="TreeGrafter"/>
</dbReference>
<proteinExistence type="predicted"/>
<evidence type="ECO:0000259" key="6">
    <source>
        <dbReference type="Pfam" id="PF25975"/>
    </source>
</evidence>
<dbReference type="Gene3D" id="2.40.420.20">
    <property type="match status" value="1"/>
</dbReference>
<feature type="compositionally biased region" description="Low complexity" evidence="2">
    <location>
        <begin position="34"/>
        <end position="44"/>
    </location>
</feature>
<evidence type="ECO:0000256" key="2">
    <source>
        <dbReference type="SAM" id="MobiDB-lite"/>
    </source>
</evidence>
<name>A0A0F9WJD4_9ZZZZ</name>
<feature type="domain" description="CzcB N-terminal" evidence="4">
    <location>
        <begin position="58"/>
        <end position="149"/>
    </location>
</feature>
<evidence type="ECO:0000259" key="3">
    <source>
        <dbReference type="Pfam" id="PF25954"/>
    </source>
</evidence>
<dbReference type="PANTHER" id="PTHR30097">
    <property type="entry name" value="CATION EFFLUX SYSTEM PROTEIN CUSB"/>
    <property type="match status" value="1"/>
</dbReference>
<dbReference type="InterPro" id="IPR058792">
    <property type="entry name" value="Beta-barrel_RND_2"/>
</dbReference>
<evidence type="ECO:0000259" key="5">
    <source>
        <dbReference type="Pfam" id="PF25973"/>
    </source>
</evidence>
<accession>A0A0F9WJD4</accession>
<sequence>MYPTINTVKTIGLFRAVSRAAPLLFLLLLSSCGESTDTSTTTPETESEMTDERGPNNGILLRDDDFVLELAIFETGVPPEYRAWATVNNQPVDPDELDLNVQLSRLGGAVDDIDFVPTGDALRGDMVIYEPHSFSVSVTASYNGNSHRWSYDSFEGRTTIEPAVAEALGIETDIAGRAVIEETIPVYGRIVANSDAVSNVTARFDGKIETVAVALGDYVNAGDTLATIESNQSLTSFELLAPISGLITARNASGGESTAGRALFTITDTSTVWADLAVFPADLPRINIGKRVTINTPLTDTPITGTIARILPETASNQAVTARVVLDNSDGVLRAGTWVQAQINIAEHEIPLAVRREGLQAFRDFTVVYAQIGDQFEVRMLDLGRQSEEWVEVLGGLEPGTRYVTENSYILKADVEKSGASHDH</sequence>
<evidence type="ECO:0000256" key="1">
    <source>
        <dbReference type="ARBA" id="ARBA00022448"/>
    </source>
</evidence>